<feature type="transmembrane region" description="Helical" evidence="6">
    <location>
        <begin position="51"/>
        <end position="71"/>
    </location>
</feature>
<evidence type="ECO:0000313" key="8">
    <source>
        <dbReference type="Proteomes" id="UP000177894"/>
    </source>
</evidence>
<dbReference type="Proteomes" id="UP000177894">
    <property type="component" value="Chromosome"/>
</dbReference>
<keyword evidence="4 6" id="KW-1133">Transmembrane helix</keyword>
<evidence type="ECO:0008006" key="9">
    <source>
        <dbReference type="Google" id="ProtNLM"/>
    </source>
</evidence>
<evidence type="ECO:0000256" key="6">
    <source>
        <dbReference type="SAM" id="Phobius"/>
    </source>
</evidence>
<evidence type="ECO:0000256" key="5">
    <source>
        <dbReference type="ARBA" id="ARBA00023136"/>
    </source>
</evidence>
<dbReference type="InterPro" id="IPR010343">
    <property type="entry name" value="ArAE_1"/>
</dbReference>
<comment type="subcellular location">
    <subcellularLocation>
        <location evidence="1">Cell membrane</location>
        <topology evidence="1">Multi-pass membrane protein</topology>
    </subcellularLocation>
</comment>
<evidence type="ECO:0000256" key="3">
    <source>
        <dbReference type="ARBA" id="ARBA00022692"/>
    </source>
</evidence>
<evidence type="ECO:0000313" key="7">
    <source>
        <dbReference type="EMBL" id="AOY75356.1"/>
    </source>
</evidence>
<organism evidence="7 8">
    <name type="scientific">Clostridium formicaceticum</name>
    <dbReference type="NCBI Taxonomy" id="1497"/>
    <lineage>
        <taxon>Bacteria</taxon>
        <taxon>Bacillati</taxon>
        <taxon>Bacillota</taxon>
        <taxon>Clostridia</taxon>
        <taxon>Eubacteriales</taxon>
        <taxon>Clostridiaceae</taxon>
        <taxon>Clostridium</taxon>
    </lineage>
</organism>
<proteinExistence type="predicted"/>
<reference evidence="7 8" key="1">
    <citation type="submission" date="2016-10" db="EMBL/GenBank/DDBJ databases">
        <title>Complete Genome Sequence of Acetogen Clostridium formicoaceticum ATCC 27076.</title>
        <authorList>
            <person name="Bao T."/>
            <person name="Cheng C."/>
            <person name="Zhao J."/>
            <person name="Yang S.-T."/>
            <person name="Wang J."/>
            <person name="Wang M."/>
        </authorList>
    </citation>
    <scope>NUCLEOTIDE SEQUENCE [LARGE SCALE GENOMIC DNA]</scope>
    <source>
        <strain evidence="7 8">ATCC 27076</strain>
    </source>
</reference>
<dbReference type="Pfam" id="PF06081">
    <property type="entry name" value="ArAE_1"/>
    <property type="match status" value="1"/>
</dbReference>
<evidence type="ECO:0000256" key="1">
    <source>
        <dbReference type="ARBA" id="ARBA00004651"/>
    </source>
</evidence>
<accession>A0ABN4T5G2</accession>
<keyword evidence="5 6" id="KW-0472">Membrane</keyword>
<evidence type="ECO:0000256" key="2">
    <source>
        <dbReference type="ARBA" id="ARBA00022475"/>
    </source>
</evidence>
<keyword evidence="3 6" id="KW-0812">Transmembrane</keyword>
<evidence type="ECO:0000256" key="4">
    <source>
        <dbReference type="ARBA" id="ARBA00022989"/>
    </source>
</evidence>
<keyword evidence="8" id="KW-1185">Reference proteome</keyword>
<protein>
    <recommendedName>
        <fullName evidence="9">FUSC family protein</fullName>
    </recommendedName>
</protein>
<keyword evidence="2" id="KW-1003">Cell membrane</keyword>
<name>A0ABN4T5G2_9CLOT</name>
<gene>
    <name evidence="7" type="ORF">BJL90_05245</name>
</gene>
<dbReference type="EMBL" id="CP017603">
    <property type="protein sequence ID" value="AOY75356.1"/>
    <property type="molecule type" value="Genomic_DNA"/>
</dbReference>
<sequence>MKIGLRTIKTGIAVTVSLVISNMLRIESPFFAAIAAIIAMQPTVSDSWKTGVNRILGTVIGAIVGAIFVALSPGNPLLGG</sequence>